<evidence type="ECO:0000256" key="2">
    <source>
        <dbReference type="ARBA" id="ARBA00012135"/>
    </source>
</evidence>
<accession>A0A366MRL7</accession>
<evidence type="ECO:0000256" key="1">
    <source>
        <dbReference type="ARBA" id="ARBA00004948"/>
    </source>
</evidence>
<dbReference type="GO" id="GO:0009229">
    <property type="term" value="P:thiamine diphosphate biosynthetic process"/>
    <property type="evidence" value="ECO:0007669"/>
    <property type="project" value="UniProtKB-UniPathway"/>
</dbReference>
<organism evidence="4 5">
    <name type="scientific">Aliarcobacter vitoriensis</name>
    <dbReference type="NCBI Taxonomy" id="2011099"/>
    <lineage>
        <taxon>Bacteria</taxon>
        <taxon>Pseudomonadati</taxon>
        <taxon>Campylobacterota</taxon>
        <taxon>Epsilonproteobacteria</taxon>
        <taxon>Campylobacterales</taxon>
        <taxon>Arcobacteraceae</taxon>
        <taxon>Aliarcobacter</taxon>
    </lineage>
</organism>
<keyword evidence="4" id="KW-0418">Kinase</keyword>
<name>A0A366MRL7_9BACT</name>
<dbReference type="Proteomes" id="UP000252669">
    <property type="component" value="Unassembled WGS sequence"/>
</dbReference>
<comment type="caution">
    <text evidence="4">The sequence shown here is derived from an EMBL/GenBank/DDBJ whole genome shotgun (WGS) entry which is preliminary data.</text>
</comment>
<dbReference type="GO" id="GO:0008902">
    <property type="term" value="F:hydroxymethylpyrimidine kinase activity"/>
    <property type="evidence" value="ECO:0007669"/>
    <property type="project" value="UniProtKB-EC"/>
</dbReference>
<comment type="pathway">
    <text evidence="1">Cofactor biosynthesis; thiamine diphosphate biosynthesis.</text>
</comment>
<dbReference type="AlphaFoldDB" id="A0A366MRL7"/>
<dbReference type="EMBL" id="PDKB01000023">
    <property type="protein sequence ID" value="RBQ28129.1"/>
    <property type="molecule type" value="Genomic_DNA"/>
</dbReference>
<dbReference type="EC" id="2.7.1.49" evidence="2"/>
<keyword evidence="5" id="KW-1185">Reference proteome</keyword>
<evidence type="ECO:0000313" key="5">
    <source>
        <dbReference type="Proteomes" id="UP000252669"/>
    </source>
</evidence>
<protein>
    <recommendedName>
        <fullName evidence="2">hydroxymethylpyrimidine kinase</fullName>
        <ecNumber evidence="2">2.7.1.49</ecNumber>
    </recommendedName>
</protein>
<sequence>MKVVLSIAGSDSSGGAGIQADIKSGFYHKVFMTTAITAITVQNTLGVSNAVVLEPKFVVEQINAVIEDFKVDCIKIGMLSSKELILEVFNAIKDLDIPIILDPVAISRAGSKLLDDEAINSLKSMFKYALLITPNSLEAKLFFGVDSIEDIKNIKDIPTNIIFKNIVKNDETTTDVLLTKDGNIELFIGHKADISNTHGTGCSFSASIASLVARGFSLKDSIDLSKKYIYEAINHAPNFGRGNGPINHILDF</sequence>
<dbReference type="GO" id="GO:0008972">
    <property type="term" value="F:phosphomethylpyrimidine kinase activity"/>
    <property type="evidence" value="ECO:0007669"/>
    <property type="project" value="InterPro"/>
</dbReference>
<dbReference type="OrthoDB" id="9810880at2"/>
<reference evidence="4 5" key="1">
    <citation type="submission" date="2017-10" db="EMBL/GenBank/DDBJ databases">
        <title>Genomics of the genus Arcobacter.</title>
        <authorList>
            <person name="Perez-Cataluna A."/>
            <person name="Figueras M.J."/>
        </authorList>
    </citation>
    <scope>NUCLEOTIDE SEQUENCE [LARGE SCALE GENOMIC DNA]</scope>
    <source>
        <strain evidence="4 5">CECT 9230</strain>
    </source>
</reference>
<dbReference type="RefSeq" id="WP_113895267.1">
    <property type="nucleotide sequence ID" value="NZ_JANJGA010000022.1"/>
</dbReference>
<dbReference type="SUPFAM" id="SSF53613">
    <property type="entry name" value="Ribokinase-like"/>
    <property type="match status" value="1"/>
</dbReference>
<dbReference type="GO" id="GO:0005829">
    <property type="term" value="C:cytosol"/>
    <property type="evidence" value="ECO:0007669"/>
    <property type="project" value="TreeGrafter"/>
</dbReference>
<dbReference type="UniPathway" id="UPA00060">
    <property type="reaction ID" value="UER00138"/>
</dbReference>
<dbReference type="CDD" id="cd01169">
    <property type="entry name" value="HMPP_kinase"/>
    <property type="match status" value="1"/>
</dbReference>
<evidence type="ECO:0000259" key="3">
    <source>
        <dbReference type="Pfam" id="PF08543"/>
    </source>
</evidence>
<dbReference type="GO" id="GO:0009228">
    <property type="term" value="P:thiamine biosynthetic process"/>
    <property type="evidence" value="ECO:0007669"/>
    <property type="project" value="InterPro"/>
</dbReference>
<dbReference type="InterPro" id="IPR013749">
    <property type="entry name" value="PM/HMP-P_kinase-1"/>
</dbReference>
<dbReference type="PANTHER" id="PTHR20858">
    <property type="entry name" value="PHOSPHOMETHYLPYRIMIDINE KINASE"/>
    <property type="match status" value="1"/>
</dbReference>
<feature type="domain" description="Pyridoxamine kinase/Phosphomethylpyrimidine kinase" evidence="3">
    <location>
        <begin position="11"/>
        <end position="247"/>
    </location>
</feature>
<dbReference type="NCBIfam" id="TIGR00097">
    <property type="entry name" value="HMP-P_kinase"/>
    <property type="match status" value="1"/>
</dbReference>
<dbReference type="InterPro" id="IPR029056">
    <property type="entry name" value="Ribokinase-like"/>
</dbReference>
<proteinExistence type="predicted"/>
<dbReference type="InterPro" id="IPR004399">
    <property type="entry name" value="HMP/HMP-P_kinase_dom"/>
</dbReference>
<dbReference type="Gene3D" id="3.40.1190.20">
    <property type="match status" value="1"/>
</dbReference>
<evidence type="ECO:0000313" key="4">
    <source>
        <dbReference type="EMBL" id="RBQ28129.1"/>
    </source>
</evidence>
<dbReference type="PANTHER" id="PTHR20858:SF17">
    <property type="entry name" value="HYDROXYMETHYLPYRIMIDINE_PHOSPHOMETHYLPYRIMIDINE KINASE THI20-RELATED"/>
    <property type="match status" value="1"/>
</dbReference>
<keyword evidence="4" id="KW-0808">Transferase</keyword>
<dbReference type="Pfam" id="PF08543">
    <property type="entry name" value="Phos_pyr_kin"/>
    <property type="match status" value="1"/>
</dbReference>
<gene>
    <name evidence="4" type="primary">thiD</name>
    <name evidence="4" type="ORF">CRU91_10975</name>
</gene>